<feature type="transmembrane region" description="Helical" evidence="1">
    <location>
        <begin position="111"/>
        <end position="133"/>
    </location>
</feature>
<keyword evidence="1" id="KW-1133">Transmembrane helix</keyword>
<gene>
    <name evidence="2" type="ORF">Plo01_77150</name>
</gene>
<dbReference type="AlphaFoldDB" id="A0A8J3WAZ1"/>
<dbReference type="EMBL" id="BOOH01000073">
    <property type="protein sequence ID" value="GIH81286.1"/>
    <property type="molecule type" value="Genomic_DNA"/>
</dbReference>
<feature type="transmembrane region" description="Helical" evidence="1">
    <location>
        <begin position="71"/>
        <end position="90"/>
    </location>
</feature>
<name>A0A8J3WAZ1_9ACTN</name>
<organism evidence="2 3">
    <name type="scientific">Planobispora longispora</name>
    <dbReference type="NCBI Taxonomy" id="28887"/>
    <lineage>
        <taxon>Bacteria</taxon>
        <taxon>Bacillati</taxon>
        <taxon>Actinomycetota</taxon>
        <taxon>Actinomycetes</taxon>
        <taxon>Streptosporangiales</taxon>
        <taxon>Streptosporangiaceae</taxon>
        <taxon>Planobispora</taxon>
    </lineage>
</organism>
<evidence type="ECO:0000313" key="2">
    <source>
        <dbReference type="EMBL" id="GIH81286.1"/>
    </source>
</evidence>
<proteinExistence type="predicted"/>
<keyword evidence="1" id="KW-0472">Membrane</keyword>
<protein>
    <submittedName>
        <fullName evidence="2">Uncharacterized protein</fullName>
    </submittedName>
</protein>
<feature type="transmembrane region" description="Helical" evidence="1">
    <location>
        <begin position="21"/>
        <end position="39"/>
    </location>
</feature>
<evidence type="ECO:0000313" key="3">
    <source>
        <dbReference type="Proteomes" id="UP000616724"/>
    </source>
</evidence>
<keyword evidence="3" id="KW-1185">Reference proteome</keyword>
<keyword evidence="1" id="KW-0812">Transmembrane</keyword>
<dbReference type="Proteomes" id="UP000616724">
    <property type="component" value="Unassembled WGS sequence"/>
</dbReference>
<comment type="caution">
    <text evidence="2">The sequence shown here is derived from an EMBL/GenBank/DDBJ whole genome shotgun (WGS) entry which is preliminary data.</text>
</comment>
<sequence>MIEKAGAPPNRLRTTIAPLHSALPYGLAIVAIILIAVAQTHTALRGVQMTANDDAVPAALHQFSPFASRRILLIALFFGAAALAFAALAAGARAAWRGSPATPPGARRRPALVTVPAGLLSLAYLAGLALVYLHEPVRDYQDHPIVLDDSLVQMPFEMSASVPGWYLPALAATLLAAALTQVASVALLIRGPITGGG</sequence>
<reference evidence="2 3" key="1">
    <citation type="submission" date="2021-01" db="EMBL/GenBank/DDBJ databases">
        <title>Whole genome shotgun sequence of Planobispora longispora NBRC 13918.</title>
        <authorList>
            <person name="Komaki H."/>
            <person name="Tamura T."/>
        </authorList>
    </citation>
    <scope>NUCLEOTIDE SEQUENCE [LARGE SCALE GENOMIC DNA]</scope>
    <source>
        <strain evidence="2 3">NBRC 13918</strain>
    </source>
</reference>
<feature type="transmembrane region" description="Helical" evidence="1">
    <location>
        <begin position="165"/>
        <end position="189"/>
    </location>
</feature>
<evidence type="ECO:0000256" key="1">
    <source>
        <dbReference type="SAM" id="Phobius"/>
    </source>
</evidence>
<dbReference type="RefSeq" id="WP_203895686.1">
    <property type="nucleotide sequence ID" value="NZ_BOOH01000073.1"/>
</dbReference>
<accession>A0A8J3WAZ1</accession>